<keyword evidence="5 9" id="KW-0418">Kinase</keyword>
<feature type="domain" description="HAMP" evidence="8">
    <location>
        <begin position="334"/>
        <end position="386"/>
    </location>
</feature>
<dbReference type="GO" id="GO:0004673">
    <property type="term" value="F:protein histidine kinase activity"/>
    <property type="evidence" value="ECO:0007669"/>
    <property type="project" value="UniProtKB-EC"/>
</dbReference>
<dbReference type="InterPro" id="IPR036890">
    <property type="entry name" value="HATPase_C_sf"/>
</dbReference>
<dbReference type="InterPro" id="IPR010559">
    <property type="entry name" value="Sig_transdc_His_kin_internal"/>
</dbReference>
<keyword evidence="6 7" id="KW-0472">Membrane</keyword>
<dbReference type="InterPro" id="IPR050640">
    <property type="entry name" value="Bact_2-comp_sensor_kinase"/>
</dbReference>
<keyword evidence="7" id="KW-1133">Transmembrane helix</keyword>
<comment type="subcellular location">
    <subcellularLocation>
        <location evidence="1">Cell membrane</location>
        <topology evidence="1">Multi-pass membrane protein</topology>
    </subcellularLocation>
</comment>
<gene>
    <name evidence="9" type="ORF">ACFPM4_16520</name>
</gene>
<dbReference type="SUPFAM" id="SSF158472">
    <property type="entry name" value="HAMP domain-like"/>
    <property type="match status" value="1"/>
</dbReference>
<evidence type="ECO:0000256" key="4">
    <source>
        <dbReference type="ARBA" id="ARBA00022679"/>
    </source>
</evidence>
<dbReference type="PROSITE" id="PS50885">
    <property type="entry name" value="HAMP"/>
    <property type="match status" value="1"/>
</dbReference>
<keyword evidence="7" id="KW-0812">Transmembrane</keyword>
<dbReference type="Gene3D" id="3.30.565.10">
    <property type="entry name" value="Histidine kinase-like ATPase, C-terminal domain"/>
    <property type="match status" value="1"/>
</dbReference>
<dbReference type="RefSeq" id="WP_382354192.1">
    <property type="nucleotide sequence ID" value="NZ_JBHSMC010000025.1"/>
</dbReference>
<feature type="transmembrane region" description="Helical" evidence="7">
    <location>
        <begin position="315"/>
        <end position="337"/>
    </location>
</feature>
<dbReference type="PANTHER" id="PTHR34220:SF7">
    <property type="entry name" value="SENSOR HISTIDINE KINASE YPDA"/>
    <property type="match status" value="1"/>
</dbReference>
<evidence type="ECO:0000256" key="7">
    <source>
        <dbReference type="SAM" id="Phobius"/>
    </source>
</evidence>
<comment type="caution">
    <text evidence="9">The sequence shown here is derived from an EMBL/GenBank/DDBJ whole genome shotgun (WGS) entry which is preliminary data.</text>
</comment>
<dbReference type="Proteomes" id="UP001596147">
    <property type="component" value="Unassembled WGS sequence"/>
</dbReference>
<evidence type="ECO:0000256" key="5">
    <source>
        <dbReference type="ARBA" id="ARBA00022777"/>
    </source>
</evidence>
<dbReference type="SMART" id="SM00304">
    <property type="entry name" value="HAMP"/>
    <property type="match status" value="1"/>
</dbReference>
<dbReference type="PANTHER" id="PTHR34220">
    <property type="entry name" value="SENSOR HISTIDINE KINASE YPDA"/>
    <property type="match status" value="1"/>
</dbReference>
<dbReference type="InterPro" id="IPR003660">
    <property type="entry name" value="HAMP_dom"/>
</dbReference>
<protein>
    <submittedName>
        <fullName evidence="9">Sensor histidine kinase</fullName>
        <ecNumber evidence="9">2.7.13.3</ecNumber>
    </submittedName>
</protein>
<keyword evidence="4 9" id="KW-0808">Transferase</keyword>
<dbReference type="SUPFAM" id="SSF55874">
    <property type="entry name" value="ATPase domain of HSP90 chaperone/DNA topoisomerase II/histidine kinase"/>
    <property type="match status" value="1"/>
</dbReference>
<keyword evidence="3" id="KW-0597">Phosphoprotein</keyword>
<organism evidence="9 10">
    <name type="scientific">Lederbergia graminis</name>
    <dbReference type="NCBI Taxonomy" id="735518"/>
    <lineage>
        <taxon>Bacteria</taxon>
        <taxon>Bacillati</taxon>
        <taxon>Bacillota</taxon>
        <taxon>Bacilli</taxon>
        <taxon>Bacillales</taxon>
        <taxon>Bacillaceae</taxon>
        <taxon>Lederbergia</taxon>
    </lineage>
</organism>
<name>A0ABW0LKB5_9BACI</name>
<dbReference type="Pfam" id="PF02518">
    <property type="entry name" value="HATPase_c"/>
    <property type="match status" value="1"/>
</dbReference>
<evidence type="ECO:0000313" key="9">
    <source>
        <dbReference type="EMBL" id="MFC5466325.1"/>
    </source>
</evidence>
<keyword evidence="10" id="KW-1185">Reference proteome</keyword>
<reference evidence="10" key="1">
    <citation type="journal article" date="2019" name="Int. J. Syst. Evol. Microbiol.">
        <title>The Global Catalogue of Microorganisms (GCM) 10K type strain sequencing project: providing services to taxonomists for standard genome sequencing and annotation.</title>
        <authorList>
            <consortium name="The Broad Institute Genomics Platform"/>
            <consortium name="The Broad Institute Genome Sequencing Center for Infectious Disease"/>
            <person name="Wu L."/>
            <person name="Ma J."/>
        </authorList>
    </citation>
    <scope>NUCLEOTIDE SEQUENCE [LARGE SCALE GENOMIC DNA]</scope>
    <source>
        <strain evidence="10">CGMCC 1.12237</strain>
    </source>
</reference>
<evidence type="ECO:0000256" key="6">
    <source>
        <dbReference type="ARBA" id="ARBA00023136"/>
    </source>
</evidence>
<evidence type="ECO:0000313" key="10">
    <source>
        <dbReference type="Proteomes" id="UP001596147"/>
    </source>
</evidence>
<dbReference type="Pfam" id="PF06580">
    <property type="entry name" value="His_kinase"/>
    <property type="match status" value="1"/>
</dbReference>
<sequence>MKKIAKSIYQRYSQLSLQNKFVVLYVMLFMIPVIIIVFFYSNAFYKNAVKDSKEQNEYLMEMEKIHIEKNIETMRESAQMIASDDHIIDFISNRNERTVSELIEFQREHITKMVNVQTVNPSINHFRLFMDNESMYEMWPILYKESRIVATPWYSEVMNLDGKELWWLKHDDIDLLSNIKEERPKISLYRRINDLYGNHLGIIEISMLQSNFFPRMFSPISDGMSEMIVINNDEEIYTNPANNFLQDEKFSSEDYRIILDKLTDEEETDSFLLTNRHIPYLVVATYVKDIDVHMVNVISLQDIYMETKKARNVTLITAMVILFILSVLTYVIISLLLKKLYRLIDNMKQVEKGDFSTEINTDGHDEIAILAFHFKRMLSKINTLIADAVYKQAVTKDTELKALKTQIDSHFLYNTLENIKMMAEIEGKYEISDSITSLGEMMRYNIKWKNEYVVLSEEIAHIKNYVDIMNLRLNRPLSLVVDIPDQLRDQEILKLSLQPIIENAIKHGIEPNSMKDEESTIHVKAYLQHQTVIIEVTDNGVGMDTQQLYTLNRKINGLSNDQSTSEDGIGLRNVHERIALFYGKGYGISVKSVKNEYTSVMIRLPYLIIRGASRDA</sequence>
<evidence type="ECO:0000256" key="2">
    <source>
        <dbReference type="ARBA" id="ARBA00022475"/>
    </source>
</evidence>
<dbReference type="SMART" id="SM00387">
    <property type="entry name" value="HATPase_c"/>
    <property type="match status" value="1"/>
</dbReference>
<dbReference type="Pfam" id="PF00672">
    <property type="entry name" value="HAMP"/>
    <property type="match status" value="1"/>
</dbReference>
<dbReference type="CDD" id="cd06225">
    <property type="entry name" value="HAMP"/>
    <property type="match status" value="1"/>
</dbReference>
<dbReference type="InterPro" id="IPR003594">
    <property type="entry name" value="HATPase_dom"/>
</dbReference>
<dbReference type="EC" id="2.7.13.3" evidence="9"/>
<proteinExistence type="predicted"/>
<evidence type="ECO:0000259" key="8">
    <source>
        <dbReference type="PROSITE" id="PS50885"/>
    </source>
</evidence>
<evidence type="ECO:0000256" key="3">
    <source>
        <dbReference type="ARBA" id="ARBA00022553"/>
    </source>
</evidence>
<keyword evidence="2" id="KW-1003">Cell membrane</keyword>
<feature type="transmembrane region" description="Helical" evidence="7">
    <location>
        <begin position="21"/>
        <end position="40"/>
    </location>
</feature>
<evidence type="ECO:0000256" key="1">
    <source>
        <dbReference type="ARBA" id="ARBA00004651"/>
    </source>
</evidence>
<dbReference type="Gene3D" id="6.10.340.10">
    <property type="match status" value="1"/>
</dbReference>
<accession>A0ABW0LKB5</accession>
<dbReference type="EMBL" id="JBHSMC010000025">
    <property type="protein sequence ID" value="MFC5466325.1"/>
    <property type="molecule type" value="Genomic_DNA"/>
</dbReference>